<dbReference type="SUPFAM" id="SSF81324">
    <property type="entry name" value="Voltage-gated potassium channels"/>
    <property type="match status" value="1"/>
</dbReference>
<dbReference type="AlphaFoldDB" id="A0A812PUP5"/>
<feature type="domain" description="Ion transport" evidence="7">
    <location>
        <begin position="349"/>
        <end position="593"/>
    </location>
</feature>
<dbReference type="OrthoDB" id="440033at2759"/>
<dbReference type="Gene3D" id="1.10.287.70">
    <property type="match status" value="1"/>
</dbReference>
<comment type="caution">
    <text evidence="8">The sequence shown here is derived from an EMBL/GenBank/DDBJ whole genome shotgun (WGS) entry which is preliminary data.</text>
</comment>
<feature type="transmembrane region" description="Helical" evidence="6">
    <location>
        <begin position="524"/>
        <end position="543"/>
    </location>
</feature>
<feature type="transmembrane region" description="Helical" evidence="6">
    <location>
        <begin position="563"/>
        <end position="587"/>
    </location>
</feature>
<evidence type="ECO:0000313" key="9">
    <source>
        <dbReference type="Proteomes" id="UP000604046"/>
    </source>
</evidence>
<evidence type="ECO:0000256" key="1">
    <source>
        <dbReference type="ARBA" id="ARBA00004141"/>
    </source>
</evidence>
<dbReference type="Gene3D" id="1.20.120.350">
    <property type="entry name" value="Voltage-gated potassium channels. Chain C"/>
    <property type="match status" value="1"/>
</dbReference>
<feature type="region of interest" description="Disordered" evidence="5">
    <location>
        <begin position="147"/>
        <end position="186"/>
    </location>
</feature>
<evidence type="ECO:0000313" key="8">
    <source>
        <dbReference type="EMBL" id="CAE7348443.1"/>
    </source>
</evidence>
<keyword evidence="2 6" id="KW-0812">Transmembrane</keyword>
<dbReference type="InterPro" id="IPR005821">
    <property type="entry name" value="Ion_trans_dom"/>
</dbReference>
<feature type="compositionally biased region" description="Polar residues" evidence="5">
    <location>
        <begin position="264"/>
        <end position="273"/>
    </location>
</feature>
<dbReference type="GO" id="GO:0001518">
    <property type="term" value="C:voltage-gated sodium channel complex"/>
    <property type="evidence" value="ECO:0007669"/>
    <property type="project" value="TreeGrafter"/>
</dbReference>
<feature type="compositionally biased region" description="Basic and acidic residues" evidence="5">
    <location>
        <begin position="274"/>
        <end position="290"/>
    </location>
</feature>
<name>A0A812PUP5_9DINO</name>
<feature type="region of interest" description="Disordered" evidence="5">
    <location>
        <begin position="1"/>
        <end position="43"/>
    </location>
</feature>
<dbReference type="Proteomes" id="UP000604046">
    <property type="component" value="Unassembled WGS sequence"/>
</dbReference>
<gene>
    <name evidence="8" type="primary">CACNA1G</name>
    <name evidence="8" type="ORF">SNAT2548_LOCUS18305</name>
</gene>
<keyword evidence="9" id="KW-1185">Reference proteome</keyword>
<evidence type="ECO:0000256" key="2">
    <source>
        <dbReference type="ARBA" id="ARBA00022692"/>
    </source>
</evidence>
<reference evidence="8" key="1">
    <citation type="submission" date="2021-02" db="EMBL/GenBank/DDBJ databases">
        <authorList>
            <person name="Dougan E. K."/>
            <person name="Rhodes N."/>
            <person name="Thang M."/>
            <person name="Chan C."/>
        </authorList>
    </citation>
    <scope>NUCLEOTIDE SEQUENCE</scope>
</reference>
<proteinExistence type="predicted"/>
<comment type="subcellular location">
    <subcellularLocation>
        <location evidence="1">Membrane</location>
        <topology evidence="1">Multi-pass membrane protein</topology>
    </subcellularLocation>
</comment>
<evidence type="ECO:0000256" key="4">
    <source>
        <dbReference type="ARBA" id="ARBA00023136"/>
    </source>
</evidence>
<dbReference type="EMBL" id="CAJNDS010002140">
    <property type="protein sequence ID" value="CAE7348443.1"/>
    <property type="molecule type" value="Genomic_DNA"/>
</dbReference>
<accession>A0A812PUP5</accession>
<protein>
    <submittedName>
        <fullName evidence="8">CACNA1G protein</fullName>
    </submittedName>
</protein>
<dbReference type="GO" id="GO:0005248">
    <property type="term" value="F:voltage-gated sodium channel activity"/>
    <property type="evidence" value="ECO:0007669"/>
    <property type="project" value="TreeGrafter"/>
</dbReference>
<dbReference type="PANTHER" id="PTHR10037">
    <property type="entry name" value="VOLTAGE-GATED CATION CHANNEL CALCIUM AND SODIUM"/>
    <property type="match status" value="1"/>
</dbReference>
<dbReference type="InterPro" id="IPR027359">
    <property type="entry name" value="Volt_channel_dom_sf"/>
</dbReference>
<dbReference type="InterPro" id="IPR043203">
    <property type="entry name" value="VGCC_Ca_Na"/>
</dbReference>
<feature type="region of interest" description="Disordered" evidence="5">
    <location>
        <begin position="56"/>
        <end position="85"/>
    </location>
</feature>
<dbReference type="Pfam" id="PF00520">
    <property type="entry name" value="Ion_trans"/>
    <property type="match status" value="1"/>
</dbReference>
<evidence type="ECO:0000256" key="5">
    <source>
        <dbReference type="SAM" id="MobiDB-lite"/>
    </source>
</evidence>
<evidence type="ECO:0000259" key="7">
    <source>
        <dbReference type="Pfam" id="PF00520"/>
    </source>
</evidence>
<sequence length="742" mass="81351">MASDSVEETAKGTPGHSAEEPSSQTPAKDVSDDHARQTQTLGEELAAALRLSQDVVPEHSSWASVPATALPVVAAPPPARDGENDKDQELLQGLLSLRAAIVAQHGELLCSLDLHLQKLKAGSNATIESPAPFRSDSGAKVVARVETSSRLRRKAPHAAPARKSFTAGGITMPEDETPSRPSSMKSDEELVTVKISAPTGVRNQVFAAEAPLPGQLAELADVKSDEEDRSNFVAVVPQRAERRARRAQTAKQHLPTLSAKRRTSWLTRSQKVTSELHKDQDGQKPVKLSRNEKAEARKAGELAHGAGGLLSSFHAEYSTTAVMQSAVNGLASEQQRRRANNRCTAIVRNPWFERITLAMVILNAVEMALDVELNPNSIVFDSDSSPLFVVSHNLFCSFFLFELVIRCFAHGGLQYACRDVWFSFESLLGILMILETWVMPALHALRLITSPTAANTANSLRVARVLRVLRTARLARLVKLMPELMILVKGMAVACRSVFFTLLLLLIITVIFSINFIEFSRGSALEAVFFDSLWSSMGTLILHCILPDQEVFFRSVAAESDGLAVLVMLFILLGSFTVMNMLLGVLVEAVKTVTLIERENLDAEVARKVLWGMLEKDGSEDDERLITREEFQDLLGHKKAAKALASIGVDVMAAADIGKMLFEDDEAILFLDFMSAMLTLRGSNKTTVKDIVELRKYVAEEFLKVHSLVGELCGFLAEHLEPVGPLQDEDKFRRDASPTDLD</sequence>
<organism evidence="8 9">
    <name type="scientific">Symbiodinium natans</name>
    <dbReference type="NCBI Taxonomy" id="878477"/>
    <lineage>
        <taxon>Eukaryota</taxon>
        <taxon>Sar</taxon>
        <taxon>Alveolata</taxon>
        <taxon>Dinophyceae</taxon>
        <taxon>Suessiales</taxon>
        <taxon>Symbiodiniaceae</taxon>
        <taxon>Symbiodinium</taxon>
    </lineage>
</organism>
<keyword evidence="4 6" id="KW-0472">Membrane</keyword>
<evidence type="ECO:0000256" key="6">
    <source>
        <dbReference type="SAM" id="Phobius"/>
    </source>
</evidence>
<dbReference type="PANTHER" id="PTHR10037:SF62">
    <property type="entry name" value="SODIUM CHANNEL PROTEIN 60E"/>
    <property type="match status" value="1"/>
</dbReference>
<feature type="transmembrane region" description="Helical" evidence="6">
    <location>
        <begin position="486"/>
        <end position="512"/>
    </location>
</feature>
<evidence type="ECO:0000256" key="3">
    <source>
        <dbReference type="ARBA" id="ARBA00022989"/>
    </source>
</evidence>
<feature type="region of interest" description="Disordered" evidence="5">
    <location>
        <begin position="264"/>
        <end position="290"/>
    </location>
</feature>
<keyword evidence="3 6" id="KW-1133">Transmembrane helix</keyword>